<feature type="compositionally biased region" description="Acidic residues" evidence="3">
    <location>
        <begin position="38"/>
        <end position="53"/>
    </location>
</feature>
<evidence type="ECO:0008006" key="7">
    <source>
        <dbReference type="Google" id="ProtNLM"/>
    </source>
</evidence>
<keyword evidence="4" id="KW-0812">Transmembrane</keyword>
<organism evidence="5 6">
    <name type="scientific">Actinomadura syzygii</name>
    <dbReference type="NCBI Taxonomy" id="1427538"/>
    <lineage>
        <taxon>Bacteria</taxon>
        <taxon>Bacillati</taxon>
        <taxon>Actinomycetota</taxon>
        <taxon>Actinomycetes</taxon>
        <taxon>Streptosporangiales</taxon>
        <taxon>Thermomonosporaceae</taxon>
        <taxon>Actinomadura</taxon>
    </lineage>
</organism>
<name>A0A5D0UKD7_9ACTN</name>
<evidence type="ECO:0000313" key="5">
    <source>
        <dbReference type="EMBL" id="TYC18266.1"/>
    </source>
</evidence>
<keyword evidence="4" id="KW-1133">Transmembrane helix</keyword>
<accession>A0A5D0UKD7</accession>
<feature type="compositionally biased region" description="Acidic residues" evidence="3">
    <location>
        <begin position="95"/>
        <end position="106"/>
    </location>
</feature>
<evidence type="ECO:0000313" key="6">
    <source>
        <dbReference type="Proteomes" id="UP000322634"/>
    </source>
</evidence>
<keyword evidence="2 4" id="KW-0472">Membrane</keyword>
<reference evidence="5 6" key="1">
    <citation type="submission" date="2019-08" db="EMBL/GenBank/DDBJ databases">
        <title>Actinomadura sp. nov. CYP1-5 isolated from mountain soil.</title>
        <authorList>
            <person name="Songsumanus A."/>
            <person name="Kuncharoen N."/>
            <person name="Kudo T."/>
            <person name="Yuki M."/>
            <person name="Igarashi Y."/>
            <person name="Tanasupawat S."/>
        </authorList>
    </citation>
    <scope>NUCLEOTIDE SEQUENCE [LARGE SCALE GENOMIC DNA]</scope>
    <source>
        <strain evidence="5 6">GKU157</strain>
    </source>
</reference>
<dbReference type="OrthoDB" id="3536396at2"/>
<dbReference type="EMBL" id="VSFF01000001">
    <property type="protein sequence ID" value="TYC18266.1"/>
    <property type="molecule type" value="Genomic_DNA"/>
</dbReference>
<dbReference type="RefSeq" id="WP_148347501.1">
    <property type="nucleotide sequence ID" value="NZ_JBHSBF010000019.1"/>
</dbReference>
<evidence type="ECO:0000256" key="4">
    <source>
        <dbReference type="SAM" id="Phobius"/>
    </source>
</evidence>
<comment type="subcellular location">
    <subcellularLocation>
        <location evidence="1">Membrane</location>
    </subcellularLocation>
</comment>
<gene>
    <name evidence="5" type="ORF">FXF65_00350</name>
</gene>
<dbReference type="PANTHER" id="PTHR37042">
    <property type="entry name" value="OUTER MEMBRANE PROTEIN RV1973"/>
    <property type="match status" value="1"/>
</dbReference>
<proteinExistence type="predicted"/>
<evidence type="ECO:0000256" key="2">
    <source>
        <dbReference type="ARBA" id="ARBA00023136"/>
    </source>
</evidence>
<feature type="compositionally biased region" description="Basic and acidic residues" evidence="3">
    <location>
        <begin position="1"/>
        <end position="11"/>
    </location>
</feature>
<evidence type="ECO:0000256" key="3">
    <source>
        <dbReference type="SAM" id="MobiDB-lite"/>
    </source>
</evidence>
<feature type="transmembrane region" description="Helical" evidence="4">
    <location>
        <begin position="134"/>
        <end position="157"/>
    </location>
</feature>
<feature type="compositionally biased region" description="Basic and acidic residues" evidence="3">
    <location>
        <begin position="17"/>
        <end position="31"/>
    </location>
</feature>
<dbReference type="PANTHER" id="PTHR37042:SF4">
    <property type="entry name" value="OUTER MEMBRANE PROTEIN RV1973"/>
    <property type="match status" value="1"/>
</dbReference>
<comment type="caution">
    <text evidence="5">The sequence shown here is derived from an EMBL/GenBank/DDBJ whole genome shotgun (WGS) entry which is preliminary data.</text>
</comment>
<dbReference type="AlphaFoldDB" id="A0A5D0UKD7"/>
<keyword evidence="6" id="KW-1185">Reference proteome</keyword>
<sequence>MKSDMAARAEEAAEAARLAEEAAAKAREAARLARLAAEEAEAEGEAAEETDGEDAAKSLQKPDEPQDGPEVTSDGDSSPEGDSDAPEPASATTEQADDDDDEEDEPEKPRKRSSKVKLAKTRGASRSSRSAGSLTLVIAVLAVLTVALGAGTTALALKVREQHATETAAKEASFAASRAAQKLSSYDYQTLDADLKEASATTTGKLHTQYDKLAAELRATAIQRQAVSNTTVLKVGVESATPEKVVALVYANRSSATKDDKQQSLPESLRIRLTMVEKDGKWLASELVVIS</sequence>
<protein>
    <recommendedName>
        <fullName evidence="7">Mce-associated membrane protein</fullName>
    </recommendedName>
</protein>
<feature type="compositionally biased region" description="Basic and acidic residues" evidence="3">
    <location>
        <begin position="54"/>
        <end position="64"/>
    </location>
</feature>
<dbReference type="Proteomes" id="UP000322634">
    <property type="component" value="Unassembled WGS sequence"/>
</dbReference>
<evidence type="ECO:0000256" key="1">
    <source>
        <dbReference type="ARBA" id="ARBA00004370"/>
    </source>
</evidence>
<dbReference type="GO" id="GO:0016020">
    <property type="term" value="C:membrane"/>
    <property type="evidence" value="ECO:0007669"/>
    <property type="project" value="UniProtKB-SubCell"/>
</dbReference>
<feature type="region of interest" description="Disordered" evidence="3">
    <location>
        <begin position="1"/>
        <end position="126"/>
    </location>
</feature>
<feature type="compositionally biased region" description="Basic residues" evidence="3">
    <location>
        <begin position="109"/>
        <end position="120"/>
    </location>
</feature>